<dbReference type="Proteomes" id="UP000290289">
    <property type="component" value="Chromosome 17"/>
</dbReference>
<keyword evidence="1" id="KW-0808">Transferase</keyword>
<sequence length="453" mass="50994">MADPNNSVKIVEICRVAPQHADQEFSLPLTFFDIIWLKFPPIQRLYFYEILSSSKNTFFFDSILPKLKTSLSLTLHHFPPLAGNITWPQDSPKPILSYLRGDAVSVTVAESDADFHHLVSSNSFNIEAKEYHPLVPRLEVCHEKAAALALQITLFPNNGFSIGTSVHHAALDGKMSTMFVKSWAYICKHESDLVPDQLKPFYDRRVIPDPTRIDLIYSNHFLNMDLEGPNNRSLMPFQFKAPQPDSVRGCFQFTPTKIEAIRQLVKEKKQQHQSVHLSTFCVATAYAWICLVKAEEFKSEKIRLIFSVDCRSRLDPQISENYFGNCIAPRIAVAESEGILGEDGLVMAVNAISEALEGLNNRLLNGAEAWMEIMQPQADKLFSVAGSHRFRIYDTDFGWGRPRKSEVVTIDRTGAISFSDSKDGDGSIEIGVVLKKQCMEVFASLFAKGIEDL</sequence>
<reference evidence="3 4" key="1">
    <citation type="submission" date="2018-10" db="EMBL/GenBank/DDBJ databases">
        <title>A high-quality apple genome assembly.</title>
        <authorList>
            <person name="Hu J."/>
        </authorList>
    </citation>
    <scope>NUCLEOTIDE SEQUENCE [LARGE SCALE GENOMIC DNA]</scope>
    <source>
        <strain evidence="4">cv. HFTH1</strain>
        <tissue evidence="3">Young leaf</tissue>
    </source>
</reference>
<dbReference type="OrthoDB" id="1182031at2759"/>
<dbReference type="Gene3D" id="3.30.559.10">
    <property type="entry name" value="Chloramphenicol acetyltransferase-like domain"/>
    <property type="match status" value="2"/>
</dbReference>
<evidence type="ECO:0000313" key="4">
    <source>
        <dbReference type="Proteomes" id="UP000290289"/>
    </source>
</evidence>
<dbReference type="SUPFAM" id="SSF52777">
    <property type="entry name" value="CoA-dependent acyltransferases"/>
    <property type="match status" value="1"/>
</dbReference>
<dbReference type="EMBL" id="RDQH01000343">
    <property type="protein sequence ID" value="RXH69198.1"/>
    <property type="molecule type" value="Genomic_DNA"/>
</dbReference>
<dbReference type="KEGG" id="mdm:103442431"/>
<proteinExistence type="predicted"/>
<organism evidence="3 4">
    <name type="scientific">Malus domestica</name>
    <name type="common">Apple</name>
    <name type="synonym">Pyrus malus</name>
    <dbReference type="NCBI Taxonomy" id="3750"/>
    <lineage>
        <taxon>Eukaryota</taxon>
        <taxon>Viridiplantae</taxon>
        <taxon>Streptophyta</taxon>
        <taxon>Embryophyta</taxon>
        <taxon>Tracheophyta</taxon>
        <taxon>Spermatophyta</taxon>
        <taxon>Magnoliopsida</taxon>
        <taxon>eudicotyledons</taxon>
        <taxon>Gunneridae</taxon>
        <taxon>Pentapetalae</taxon>
        <taxon>rosids</taxon>
        <taxon>fabids</taxon>
        <taxon>Rosales</taxon>
        <taxon>Rosaceae</taxon>
        <taxon>Amygdaloideae</taxon>
        <taxon>Maleae</taxon>
        <taxon>Malus</taxon>
    </lineage>
</organism>
<dbReference type="AlphaFoldDB" id="A0A498HCK7"/>
<evidence type="ECO:0000313" key="3">
    <source>
        <dbReference type="EMBL" id="RXH69198.1"/>
    </source>
</evidence>
<dbReference type="InterPro" id="IPR023213">
    <property type="entry name" value="CAT-like_dom_sf"/>
</dbReference>
<protein>
    <submittedName>
        <fullName evidence="3">Uncharacterized protein</fullName>
    </submittedName>
</protein>
<comment type="caution">
    <text evidence="3">The sequence shown here is derived from an EMBL/GenBank/DDBJ whole genome shotgun (WGS) entry which is preliminary data.</text>
</comment>
<gene>
    <name evidence="3" type="ORF">DVH24_036982</name>
</gene>
<dbReference type="InterPro" id="IPR051504">
    <property type="entry name" value="Plant_metabolite_acyltrans"/>
</dbReference>
<evidence type="ECO:0000256" key="2">
    <source>
        <dbReference type="ARBA" id="ARBA00023315"/>
    </source>
</evidence>
<keyword evidence="2" id="KW-0012">Acyltransferase</keyword>
<evidence type="ECO:0000256" key="1">
    <source>
        <dbReference type="ARBA" id="ARBA00022679"/>
    </source>
</evidence>
<keyword evidence="4" id="KW-1185">Reference proteome</keyword>
<accession>A0A498HCK7</accession>
<dbReference type="PANTHER" id="PTHR31625">
    <property type="match status" value="1"/>
</dbReference>
<name>A0A498HCK7_MALDO</name>
<dbReference type="GO" id="GO:0016747">
    <property type="term" value="F:acyltransferase activity, transferring groups other than amino-acyl groups"/>
    <property type="evidence" value="ECO:0007669"/>
    <property type="project" value="UniProtKB-ARBA"/>
</dbReference>
<dbReference type="Pfam" id="PF02458">
    <property type="entry name" value="Transferase"/>
    <property type="match status" value="1"/>
</dbReference>